<sequence>MTRRYFKRRRYAFKSGAPMRRRRKMSASSIRLLFLLIGFGFLSLWQSRPELRSYFLDADESMMDPDQLERSAYYPNCAAARAAGVAPIYRGSPGYRAPLDADADGIACEPYRGRF</sequence>
<dbReference type="RefSeq" id="WP_184101153.1">
    <property type="nucleotide sequence ID" value="NZ_JACIJH010000018.1"/>
</dbReference>
<dbReference type="Pfam" id="PF05901">
    <property type="entry name" value="Excalibur"/>
    <property type="match status" value="1"/>
</dbReference>
<dbReference type="InterPro" id="IPR008613">
    <property type="entry name" value="Excalibur_Ca-bd_domain"/>
</dbReference>
<protein>
    <recommendedName>
        <fullName evidence="1">Excalibur calcium-binding domain-containing protein</fullName>
    </recommendedName>
</protein>
<dbReference type="Proteomes" id="UP000537161">
    <property type="component" value="Unassembled WGS sequence"/>
</dbReference>
<organism evidence="2 3">
    <name type="scientific">Sphingopyxis panaciterrulae</name>
    <dbReference type="NCBI Taxonomy" id="462372"/>
    <lineage>
        <taxon>Bacteria</taxon>
        <taxon>Pseudomonadati</taxon>
        <taxon>Pseudomonadota</taxon>
        <taxon>Alphaproteobacteria</taxon>
        <taxon>Sphingomonadales</taxon>
        <taxon>Sphingomonadaceae</taxon>
        <taxon>Sphingopyxis</taxon>
    </lineage>
</organism>
<accession>A0A7W9B8X4</accession>
<feature type="domain" description="Excalibur calcium-binding" evidence="1">
    <location>
        <begin position="73"/>
        <end position="109"/>
    </location>
</feature>
<evidence type="ECO:0000313" key="2">
    <source>
        <dbReference type="EMBL" id="MBB5708429.1"/>
    </source>
</evidence>
<comment type="caution">
    <text evidence="2">The sequence shown here is derived from an EMBL/GenBank/DDBJ whole genome shotgun (WGS) entry which is preliminary data.</text>
</comment>
<evidence type="ECO:0000313" key="3">
    <source>
        <dbReference type="Proteomes" id="UP000537161"/>
    </source>
</evidence>
<keyword evidence="3" id="KW-1185">Reference proteome</keyword>
<dbReference type="EMBL" id="JACIJH010000018">
    <property type="protein sequence ID" value="MBB5708429.1"/>
    <property type="molecule type" value="Genomic_DNA"/>
</dbReference>
<gene>
    <name evidence="2" type="ORF">FHR21_003814</name>
</gene>
<reference evidence="2 3" key="1">
    <citation type="submission" date="2020-08" db="EMBL/GenBank/DDBJ databases">
        <title>Genomic Encyclopedia of Type Strains, Phase IV (KMG-IV): sequencing the most valuable type-strain genomes for metagenomic binning, comparative biology and taxonomic classification.</title>
        <authorList>
            <person name="Goeker M."/>
        </authorList>
    </citation>
    <scope>NUCLEOTIDE SEQUENCE [LARGE SCALE GENOMIC DNA]</scope>
    <source>
        <strain evidence="2 3">DSM 27163</strain>
    </source>
</reference>
<name>A0A7W9B8X4_9SPHN</name>
<evidence type="ECO:0000259" key="1">
    <source>
        <dbReference type="SMART" id="SM00894"/>
    </source>
</evidence>
<dbReference type="SMART" id="SM00894">
    <property type="entry name" value="Excalibur"/>
    <property type="match status" value="1"/>
</dbReference>
<dbReference type="AlphaFoldDB" id="A0A7W9B8X4"/>
<proteinExistence type="predicted"/>